<name>A0A812YW42_9DINO</name>
<accession>A0A812YW42</accession>
<evidence type="ECO:0000313" key="1">
    <source>
        <dbReference type="EMBL" id="CAE7798829.1"/>
    </source>
</evidence>
<keyword evidence="2" id="KW-1185">Reference proteome</keyword>
<dbReference type="AlphaFoldDB" id="A0A812YW42"/>
<comment type="caution">
    <text evidence="1">The sequence shown here is derived from an EMBL/GenBank/DDBJ whole genome shotgun (WGS) entry which is preliminary data.</text>
</comment>
<organism evidence="1 2">
    <name type="scientific">Symbiodinium necroappetens</name>
    <dbReference type="NCBI Taxonomy" id="1628268"/>
    <lineage>
        <taxon>Eukaryota</taxon>
        <taxon>Sar</taxon>
        <taxon>Alveolata</taxon>
        <taxon>Dinophyceae</taxon>
        <taxon>Suessiales</taxon>
        <taxon>Symbiodiniaceae</taxon>
        <taxon>Symbiodinium</taxon>
    </lineage>
</organism>
<dbReference type="Proteomes" id="UP000601435">
    <property type="component" value="Unassembled WGS sequence"/>
</dbReference>
<gene>
    <name evidence="1" type="ORF">SNEC2469_LOCUS23546</name>
</gene>
<dbReference type="EMBL" id="CAJNJA010044034">
    <property type="protein sequence ID" value="CAE7798829.1"/>
    <property type="molecule type" value="Genomic_DNA"/>
</dbReference>
<sequence length="583" mass="60756">MSGADALVQGGVNLFNRATGRPVERTMGEAFQTGQDVRNTMLEAERDAAPIRSALAEGIGGFAAAPARTAQAGVQAARGLSGLAQSVGKGAAVGAAGGATYGAGTAERGEVMQGAQQGATIGGALGAAFPLLTSAGGALARQIKTPRADQQVLGAARRAGIPDNLDDALSRAREGDFVAEAVGGNARRVAQGVPGLSEDAAEIANRAIDERQAARFDRLMQGVRQVSGDDGTRAATVNINRLREEAAPLFRQVDENVISATPAIRQQVRDLRRAGVSFADADRLAALEGGGNVRLSALADDMDLPDQVRLGDVRALIGAVESRASRAFGAGDGVEGRAFANRARALRNALKEADPSFREASRLWHSAAQDDLALNLGRDVFSGRAGAASELEDFVEGGLSASERRAFMQGVTEAIESRAARASEQGGNAASRFNPRYIRDRLRLVFGEDADQVVGLLDQLNNQASFENMAMRSVNSATQGRAEAERAARSAMRTGAADAIRDIRGAVSLAGPRNRIADAVAGTPDQMSADMARLLFRPADMADPDLQRLLQAQARRRGLFGRSAPAALPAYVGAQGVNVSGKI</sequence>
<evidence type="ECO:0000313" key="2">
    <source>
        <dbReference type="Proteomes" id="UP000601435"/>
    </source>
</evidence>
<proteinExistence type="predicted"/>
<reference evidence="1" key="1">
    <citation type="submission" date="2021-02" db="EMBL/GenBank/DDBJ databases">
        <authorList>
            <person name="Dougan E. K."/>
            <person name="Rhodes N."/>
            <person name="Thang M."/>
            <person name="Chan C."/>
        </authorList>
    </citation>
    <scope>NUCLEOTIDE SEQUENCE</scope>
</reference>
<protein>
    <submittedName>
        <fullName evidence="1">Uncharacterized protein</fullName>
    </submittedName>
</protein>